<feature type="compositionally biased region" description="Basic residues" evidence="1">
    <location>
        <begin position="272"/>
        <end position="287"/>
    </location>
</feature>
<comment type="caution">
    <text evidence="2">The sequence shown here is derived from an EMBL/GenBank/DDBJ whole genome shotgun (WGS) entry which is preliminary data.</text>
</comment>
<sequence length="478" mass="53734">MCEPQKTTVEDIRVYGSNAPSSPPEANPSTPNKPRRRPPATLKKMQSAPNLHVKFDTPNPSVWGIVKAVQKIQVDEEDSIYSEVVKKYVAPEFNITIPLTPHTETKKKLVVPRSTGRMSERLPKMNQVPPIFDILMSPRESSGGYSQTISKAEQERIREILQPAMGDDDDISEITSSIRSSKKKKKSSSKKRSSRKLKKSNSLPSILVEDDEEYDRSFTDLTLACSKEGDNKADKKLKKSSSDRSLTSKKSPRSRSKTLRKSSSDRSLTSKRSSRRSSSKNKKTRRSKSNERSSPSSKRSSRKSLQKSNSSPCLTNDDDKKLKKSSSERSLSKGPRKRRTRKPRSKSVTNLGLDSTFDAETEALKAEFEETLRQAKFKLESENAAETAEMPPKRRSGAHEEERIRVFAEATRRSQSLSPTKYSLGTIDGYRRVVSNDRRFSNQWSKVIATPPKMERRWSAAGLRGGRAGQQPPAIEAL</sequence>
<feature type="region of interest" description="Disordered" evidence="1">
    <location>
        <begin position="377"/>
        <end position="400"/>
    </location>
</feature>
<dbReference type="EMBL" id="CAKOGP040001958">
    <property type="protein sequence ID" value="CAJ1957817.1"/>
    <property type="molecule type" value="Genomic_DNA"/>
</dbReference>
<protein>
    <submittedName>
        <fullName evidence="2">Uncharacterized protein</fullName>
    </submittedName>
</protein>
<evidence type="ECO:0000313" key="3">
    <source>
        <dbReference type="Proteomes" id="UP001295423"/>
    </source>
</evidence>
<feature type="compositionally biased region" description="Basic residues" evidence="1">
    <location>
        <begin position="334"/>
        <end position="345"/>
    </location>
</feature>
<name>A0AAD2FZI8_9STRA</name>
<feature type="compositionally biased region" description="Basic residues" evidence="1">
    <location>
        <begin position="180"/>
        <end position="199"/>
    </location>
</feature>
<accession>A0AAD2FZI8</accession>
<dbReference type="Proteomes" id="UP001295423">
    <property type="component" value="Unassembled WGS sequence"/>
</dbReference>
<evidence type="ECO:0000256" key="1">
    <source>
        <dbReference type="SAM" id="MobiDB-lite"/>
    </source>
</evidence>
<feature type="compositionally biased region" description="Basic and acidic residues" evidence="1">
    <location>
        <begin position="317"/>
        <end position="331"/>
    </location>
</feature>
<proteinExistence type="predicted"/>
<keyword evidence="3" id="KW-1185">Reference proteome</keyword>
<reference evidence="2" key="1">
    <citation type="submission" date="2023-08" db="EMBL/GenBank/DDBJ databases">
        <authorList>
            <person name="Audoor S."/>
            <person name="Bilcke G."/>
        </authorList>
    </citation>
    <scope>NUCLEOTIDE SEQUENCE</scope>
</reference>
<feature type="region of interest" description="Disordered" evidence="1">
    <location>
        <begin position="456"/>
        <end position="478"/>
    </location>
</feature>
<organism evidence="2 3">
    <name type="scientific">Cylindrotheca closterium</name>
    <dbReference type="NCBI Taxonomy" id="2856"/>
    <lineage>
        <taxon>Eukaryota</taxon>
        <taxon>Sar</taxon>
        <taxon>Stramenopiles</taxon>
        <taxon>Ochrophyta</taxon>
        <taxon>Bacillariophyta</taxon>
        <taxon>Bacillariophyceae</taxon>
        <taxon>Bacillariophycidae</taxon>
        <taxon>Bacillariales</taxon>
        <taxon>Bacillariaceae</taxon>
        <taxon>Cylindrotheca</taxon>
    </lineage>
</organism>
<feature type="compositionally biased region" description="Basic residues" evidence="1">
    <location>
        <begin position="250"/>
        <end position="260"/>
    </location>
</feature>
<evidence type="ECO:0000313" key="2">
    <source>
        <dbReference type="EMBL" id="CAJ1957817.1"/>
    </source>
</evidence>
<feature type="region of interest" description="Disordered" evidence="1">
    <location>
        <begin position="1"/>
        <end position="53"/>
    </location>
</feature>
<feature type="region of interest" description="Disordered" evidence="1">
    <location>
        <begin position="161"/>
        <end position="356"/>
    </location>
</feature>
<gene>
    <name evidence="2" type="ORF">CYCCA115_LOCUS16890</name>
</gene>
<dbReference type="AlphaFoldDB" id="A0AAD2FZI8"/>